<dbReference type="CDD" id="cd00707">
    <property type="entry name" value="Pancreat_lipase_like"/>
    <property type="match status" value="1"/>
</dbReference>
<dbReference type="GO" id="GO:0046872">
    <property type="term" value="F:metal ion binding"/>
    <property type="evidence" value="ECO:0007669"/>
    <property type="project" value="UniProtKB-KW"/>
</dbReference>
<dbReference type="Gene3D" id="3.40.50.1820">
    <property type="entry name" value="alpha/beta hydrolase"/>
    <property type="match status" value="1"/>
</dbReference>
<comment type="caution">
    <text evidence="9">The sequence shown here is derived from an EMBL/GenBank/DDBJ whole genome shotgun (WGS) entry which is preliminary data.</text>
</comment>
<evidence type="ECO:0000256" key="3">
    <source>
        <dbReference type="ARBA" id="ARBA00022525"/>
    </source>
</evidence>
<feature type="active site" description="Charge relay system" evidence="4">
    <location>
        <position position="287"/>
    </location>
</feature>
<dbReference type="InterPro" id="IPR016272">
    <property type="entry name" value="Lipase_LIPH"/>
</dbReference>
<accession>A0AAV2IB92</accession>
<feature type="active site" description="Charge relay system" evidence="4">
    <location>
        <position position="202"/>
    </location>
</feature>
<dbReference type="Gene3D" id="2.60.60.20">
    <property type="entry name" value="PLAT/LH2 domain"/>
    <property type="match status" value="1"/>
</dbReference>
<dbReference type="PRINTS" id="PR00821">
    <property type="entry name" value="TAGLIPASE"/>
</dbReference>
<evidence type="ECO:0000313" key="9">
    <source>
        <dbReference type="EMBL" id="CAL1543544.1"/>
    </source>
</evidence>
<feature type="chain" id="PRO_5043886761" description="Lipase domain-containing protein" evidence="7">
    <location>
        <begin position="21"/>
        <end position="492"/>
    </location>
</feature>
<name>A0AAV2IB92_LYMST</name>
<comment type="similarity">
    <text evidence="2 6">Belongs to the AB hydrolase superfamily. Lipase family.</text>
</comment>
<feature type="active site" description="Nucleophile" evidence="4">
    <location>
        <position position="177"/>
    </location>
</feature>
<dbReference type="EMBL" id="CAXITT010000557">
    <property type="protein sequence ID" value="CAL1543544.1"/>
    <property type="molecule type" value="Genomic_DNA"/>
</dbReference>
<dbReference type="InterPro" id="IPR013818">
    <property type="entry name" value="Lipase"/>
</dbReference>
<evidence type="ECO:0000259" key="8">
    <source>
        <dbReference type="Pfam" id="PF00151"/>
    </source>
</evidence>
<evidence type="ECO:0000256" key="4">
    <source>
        <dbReference type="PIRSR" id="PIRSR000865-1"/>
    </source>
</evidence>
<feature type="binding site" evidence="5">
    <location>
        <position position="216"/>
    </location>
    <ligand>
        <name>Ca(2+)</name>
        <dbReference type="ChEBI" id="CHEBI:29108"/>
    </ligand>
</feature>
<dbReference type="GO" id="GO:0052689">
    <property type="term" value="F:carboxylic ester hydrolase activity"/>
    <property type="evidence" value="ECO:0007669"/>
    <property type="project" value="InterPro"/>
</dbReference>
<dbReference type="GO" id="GO:0016042">
    <property type="term" value="P:lipid catabolic process"/>
    <property type="evidence" value="ECO:0007669"/>
    <property type="project" value="TreeGrafter"/>
</dbReference>
<comment type="subcellular location">
    <subcellularLocation>
        <location evidence="1">Secreted</location>
    </subcellularLocation>
</comment>
<evidence type="ECO:0000256" key="7">
    <source>
        <dbReference type="SAM" id="SignalP"/>
    </source>
</evidence>
<proteinExistence type="inferred from homology"/>
<dbReference type="InterPro" id="IPR000734">
    <property type="entry name" value="TAG_lipase"/>
</dbReference>
<sequence>MAFLHYILAAVFLWESTVLAQLAYNETEVCYDVVGCFNNSAPFNNTNGVLPKSPEELDARIWLFTRDNKATADVLNYTDPDTVKNSHFDPSRHTKVIVHGFSSSFEKTPWIFRMKNKFLVKGDFNVLAVDWSKGATLPDYPQATANIRVVATEVKLVLEIMQDQGLDLGNVHIVGHSLGAHLSGFIGNLLGPNVIGRISGLDPAEPSFLHYTLPVRLDKEDAQFVDVIHTDGSPFNLLAGGYGLMLESGDVDIYVNGGEKQPGCVDGIGGLLSSSNSSLENSVACSHGRAHDIFLESIDTTCNFTAYPCESFDKFENGECFTCGAEGCSSAGYNADLGPRTGKFYVDTHHSPPFCGYPYHVKVVPNPTQPNTTGLIYVSLIGTLDKTDFIPINSKNKKLNGTWAISTNVVYQTDIGVVTGVQLKYVKDVGFLGGLFGSSSTNTYSVASIQVMSPSAAMWASSCRGEFNLLDKQPLDVATAAGRSSDPCTVIG</sequence>
<feature type="binding site" evidence="5">
    <location>
        <position position="221"/>
    </location>
    <ligand>
        <name>Ca(2+)</name>
        <dbReference type="ChEBI" id="CHEBI:29108"/>
    </ligand>
</feature>
<dbReference type="SUPFAM" id="SSF53474">
    <property type="entry name" value="alpha/beta-Hydrolases"/>
    <property type="match status" value="1"/>
</dbReference>
<dbReference type="InterPro" id="IPR029058">
    <property type="entry name" value="AB_hydrolase_fold"/>
</dbReference>
<dbReference type="Pfam" id="PF00151">
    <property type="entry name" value="Lipase"/>
    <property type="match status" value="1"/>
</dbReference>
<keyword evidence="3" id="KW-0964">Secreted</keyword>
<dbReference type="InterPro" id="IPR036392">
    <property type="entry name" value="PLAT/LH2_dom_sf"/>
</dbReference>
<feature type="signal peptide" evidence="7">
    <location>
        <begin position="1"/>
        <end position="20"/>
    </location>
</feature>
<reference evidence="9 10" key="1">
    <citation type="submission" date="2024-04" db="EMBL/GenBank/DDBJ databases">
        <authorList>
            <consortium name="Genoscope - CEA"/>
            <person name="William W."/>
        </authorList>
    </citation>
    <scope>NUCLEOTIDE SEQUENCE [LARGE SCALE GENOMIC DNA]</scope>
</reference>
<evidence type="ECO:0000256" key="5">
    <source>
        <dbReference type="PIRSR" id="PIRSR000865-2"/>
    </source>
</evidence>
<keyword evidence="10" id="KW-1185">Reference proteome</keyword>
<evidence type="ECO:0000256" key="2">
    <source>
        <dbReference type="ARBA" id="ARBA00010701"/>
    </source>
</evidence>
<organism evidence="9 10">
    <name type="scientific">Lymnaea stagnalis</name>
    <name type="common">Great pond snail</name>
    <name type="synonym">Helix stagnalis</name>
    <dbReference type="NCBI Taxonomy" id="6523"/>
    <lineage>
        <taxon>Eukaryota</taxon>
        <taxon>Metazoa</taxon>
        <taxon>Spiralia</taxon>
        <taxon>Lophotrochozoa</taxon>
        <taxon>Mollusca</taxon>
        <taxon>Gastropoda</taxon>
        <taxon>Heterobranchia</taxon>
        <taxon>Euthyneura</taxon>
        <taxon>Panpulmonata</taxon>
        <taxon>Hygrophila</taxon>
        <taxon>Lymnaeoidea</taxon>
        <taxon>Lymnaeidae</taxon>
        <taxon>Lymnaea</taxon>
    </lineage>
</organism>
<feature type="domain" description="Lipase" evidence="8">
    <location>
        <begin position="28"/>
        <end position="354"/>
    </location>
</feature>
<keyword evidence="7" id="KW-0732">Signal</keyword>
<dbReference type="GO" id="GO:0005615">
    <property type="term" value="C:extracellular space"/>
    <property type="evidence" value="ECO:0007669"/>
    <property type="project" value="TreeGrafter"/>
</dbReference>
<keyword evidence="5" id="KW-0106">Calcium</keyword>
<dbReference type="PIRSF" id="PIRSF000865">
    <property type="entry name" value="Lipoprotein_lipase_LIPH"/>
    <property type="match status" value="1"/>
</dbReference>
<evidence type="ECO:0000256" key="6">
    <source>
        <dbReference type="RuleBase" id="RU004262"/>
    </source>
</evidence>
<protein>
    <recommendedName>
        <fullName evidence="8">Lipase domain-containing protein</fullName>
    </recommendedName>
</protein>
<dbReference type="InterPro" id="IPR033906">
    <property type="entry name" value="Lipase_N"/>
</dbReference>
<dbReference type="Proteomes" id="UP001497497">
    <property type="component" value="Unassembled WGS sequence"/>
</dbReference>
<dbReference type="SUPFAM" id="SSF49723">
    <property type="entry name" value="Lipase/lipooxygenase domain (PLAT/LH2 domain)"/>
    <property type="match status" value="1"/>
</dbReference>
<dbReference type="PANTHER" id="PTHR11610:SF173">
    <property type="entry name" value="LIPASE DOMAIN-CONTAINING PROTEIN-RELATED"/>
    <property type="match status" value="1"/>
</dbReference>
<dbReference type="PANTHER" id="PTHR11610">
    <property type="entry name" value="LIPASE"/>
    <property type="match status" value="1"/>
</dbReference>
<evidence type="ECO:0000256" key="1">
    <source>
        <dbReference type="ARBA" id="ARBA00004613"/>
    </source>
</evidence>
<feature type="binding site" evidence="5">
    <location>
        <position position="218"/>
    </location>
    <ligand>
        <name>Ca(2+)</name>
        <dbReference type="ChEBI" id="CHEBI:29108"/>
    </ligand>
</feature>
<keyword evidence="5" id="KW-0479">Metal-binding</keyword>
<gene>
    <name evidence="9" type="ORF">GSLYS_00017078001</name>
</gene>
<dbReference type="AlphaFoldDB" id="A0AAV2IB92"/>
<dbReference type="GO" id="GO:0016298">
    <property type="term" value="F:lipase activity"/>
    <property type="evidence" value="ECO:0007669"/>
    <property type="project" value="InterPro"/>
</dbReference>
<evidence type="ECO:0000313" key="10">
    <source>
        <dbReference type="Proteomes" id="UP001497497"/>
    </source>
</evidence>